<dbReference type="Proteomes" id="UP000178646">
    <property type="component" value="Unassembled WGS sequence"/>
</dbReference>
<evidence type="ECO:0000313" key="5">
    <source>
        <dbReference type="Proteomes" id="UP000178646"/>
    </source>
</evidence>
<proteinExistence type="inferred from homology"/>
<accession>A0A1G2PSS1</accession>
<evidence type="ECO:0000256" key="3">
    <source>
        <dbReference type="ARBA" id="ARBA00022898"/>
    </source>
</evidence>
<keyword evidence="3" id="KW-0663">Pyridoxal phosphate</keyword>
<comment type="caution">
    <text evidence="4">The sequence shown here is derived from an EMBL/GenBank/DDBJ whole genome shotgun (WGS) entry which is preliminary data.</text>
</comment>
<comment type="similarity">
    <text evidence="2">Belongs to the class-IV pyridoxal-phosphate-dependent aminotransferase family.</text>
</comment>
<name>A0A1G2PSS1_9BACT</name>
<dbReference type="AlphaFoldDB" id="A0A1G2PSS1"/>
<dbReference type="PANTHER" id="PTHR42743">
    <property type="entry name" value="AMINO-ACID AMINOTRANSFERASE"/>
    <property type="match status" value="1"/>
</dbReference>
<gene>
    <name evidence="4" type="ORF">A2W59_00075</name>
</gene>
<evidence type="ECO:0000256" key="1">
    <source>
        <dbReference type="ARBA" id="ARBA00001933"/>
    </source>
</evidence>
<dbReference type="Pfam" id="PF01063">
    <property type="entry name" value="Aminotran_4"/>
    <property type="match status" value="1"/>
</dbReference>
<dbReference type="PANTHER" id="PTHR42743:SF11">
    <property type="entry name" value="AMINODEOXYCHORISMATE LYASE"/>
    <property type="match status" value="1"/>
</dbReference>
<evidence type="ECO:0008006" key="6">
    <source>
        <dbReference type="Google" id="ProtNLM"/>
    </source>
</evidence>
<dbReference type="Gene3D" id="3.30.470.10">
    <property type="match status" value="1"/>
</dbReference>
<comment type="cofactor">
    <cofactor evidence="1">
        <name>pyridoxal 5'-phosphate</name>
        <dbReference type="ChEBI" id="CHEBI:597326"/>
    </cofactor>
</comment>
<organism evidence="4 5">
    <name type="scientific">Candidatus Terrybacteria bacterium RIFCSPHIGHO2_02_41_19</name>
    <dbReference type="NCBI Taxonomy" id="1802364"/>
    <lineage>
        <taxon>Bacteria</taxon>
        <taxon>Candidatus Terryibacteriota</taxon>
    </lineage>
</organism>
<dbReference type="CDD" id="cd00449">
    <property type="entry name" value="PLPDE_IV"/>
    <property type="match status" value="1"/>
</dbReference>
<dbReference type="FunFam" id="3.20.10.10:FF:000002">
    <property type="entry name" value="D-alanine aminotransferase"/>
    <property type="match status" value="1"/>
</dbReference>
<protein>
    <recommendedName>
        <fullName evidence="6">Amino acid aminotransferase</fullName>
    </recommendedName>
</protein>
<dbReference type="Gene3D" id="3.20.10.10">
    <property type="entry name" value="D-amino Acid Aminotransferase, subunit A, domain 2"/>
    <property type="match status" value="1"/>
</dbReference>
<evidence type="ECO:0000313" key="4">
    <source>
        <dbReference type="EMBL" id="OHA50799.1"/>
    </source>
</evidence>
<dbReference type="GO" id="GO:0008652">
    <property type="term" value="P:amino acid biosynthetic process"/>
    <property type="evidence" value="ECO:0007669"/>
    <property type="project" value="UniProtKB-ARBA"/>
</dbReference>
<sequence>MISGFCYFNGKIVPADRALIHPDDLGVLRGYGVFDVMKTVNGKIFLFDEHFKRLSDSADCLGVKLPAGKKEIEEAIKKLISKNKIKQASIRIILTGGRSADAMRFDSKTPTFYILVSEFRPLKEELFKNGIKLATINFGRDMAEIKTTNYIAAVKATNERQKKENFFEILYVLNGVALEASTSNFFAFIGNKLVTPKDNILKGITRNLVIKLAKKEFEVEEREFKKEELNLATESFITATNKDIAPVVQIDGKKIGGGKPGENTKRLIEMFEEFVRNY</sequence>
<dbReference type="InterPro" id="IPR043132">
    <property type="entry name" value="BCAT-like_C"/>
</dbReference>
<dbReference type="GO" id="GO:0046394">
    <property type="term" value="P:carboxylic acid biosynthetic process"/>
    <property type="evidence" value="ECO:0007669"/>
    <property type="project" value="UniProtKB-ARBA"/>
</dbReference>
<dbReference type="GO" id="GO:0003824">
    <property type="term" value="F:catalytic activity"/>
    <property type="evidence" value="ECO:0007669"/>
    <property type="project" value="InterPro"/>
</dbReference>
<dbReference type="InterPro" id="IPR036038">
    <property type="entry name" value="Aminotransferase-like"/>
</dbReference>
<evidence type="ECO:0000256" key="2">
    <source>
        <dbReference type="ARBA" id="ARBA00009320"/>
    </source>
</evidence>
<dbReference type="InterPro" id="IPR050571">
    <property type="entry name" value="Class-IV_PLP-Dep_Aminotrnsfr"/>
</dbReference>
<dbReference type="SUPFAM" id="SSF56752">
    <property type="entry name" value="D-aminoacid aminotransferase-like PLP-dependent enzymes"/>
    <property type="match status" value="1"/>
</dbReference>
<reference evidence="4 5" key="1">
    <citation type="journal article" date="2016" name="Nat. Commun.">
        <title>Thousands of microbial genomes shed light on interconnected biogeochemical processes in an aquifer system.</title>
        <authorList>
            <person name="Anantharaman K."/>
            <person name="Brown C.T."/>
            <person name="Hug L.A."/>
            <person name="Sharon I."/>
            <person name="Castelle C.J."/>
            <person name="Probst A.J."/>
            <person name="Thomas B.C."/>
            <person name="Singh A."/>
            <person name="Wilkins M.J."/>
            <person name="Karaoz U."/>
            <person name="Brodie E.L."/>
            <person name="Williams K.H."/>
            <person name="Hubbard S.S."/>
            <person name="Banfield J.F."/>
        </authorList>
    </citation>
    <scope>NUCLEOTIDE SEQUENCE [LARGE SCALE GENOMIC DNA]</scope>
</reference>
<dbReference type="EMBL" id="MHSU01000009">
    <property type="protein sequence ID" value="OHA50799.1"/>
    <property type="molecule type" value="Genomic_DNA"/>
</dbReference>
<dbReference type="InterPro" id="IPR043131">
    <property type="entry name" value="BCAT-like_N"/>
</dbReference>
<dbReference type="InterPro" id="IPR001544">
    <property type="entry name" value="Aminotrans_IV"/>
</dbReference>